<dbReference type="PANTHER" id="PTHR21299">
    <property type="entry name" value="CYTIDYLATE KINASE/PANTOATE-BETA-ALANINE LIGASE"/>
    <property type="match status" value="1"/>
</dbReference>
<evidence type="ECO:0000256" key="6">
    <source>
        <dbReference type="ARBA" id="ARBA00022655"/>
    </source>
</evidence>
<dbReference type="UniPathway" id="UPA00028">
    <property type="reaction ID" value="UER00005"/>
</dbReference>
<evidence type="ECO:0000256" key="11">
    <source>
        <dbReference type="ARBA" id="ARBA00048258"/>
    </source>
</evidence>
<proteinExistence type="inferred from homology"/>
<dbReference type="FunFam" id="3.30.1300.10:FF:000002">
    <property type="entry name" value="Pantoate--beta-alanine ligase"/>
    <property type="match status" value="1"/>
</dbReference>
<dbReference type="NCBIfam" id="TIGR00018">
    <property type="entry name" value="panC"/>
    <property type="match status" value="1"/>
</dbReference>
<dbReference type="Gene3D" id="3.30.1300.10">
    <property type="entry name" value="Pantoate-beta-alanine ligase, C-terminal domain"/>
    <property type="match status" value="1"/>
</dbReference>
<dbReference type="AlphaFoldDB" id="A0A6G1JCQ3"/>
<keyword evidence="7" id="KW-0547">Nucleotide-binding</keyword>
<dbReference type="CDD" id="cd00560">
    <property type="entry name" value="PanC"/>
    <property type="match status" value="1"/>
</dbReference>
<dbReference type="GO" id="GO:0015940">
    <property type="term" value="P:pantothenate biosynthetic process"/>
    <property type="evidence" value="ECO:0007669"/>
    <property type="project" value="UniProtKB-UniPathway"/>
</dbReference>
<evidence type="ECO:0000256" key="4">
    <source>
        <dbReference type="ARBA" id="ARBA00015647"/>
    </source>
</evidence>
<keyword evidence="12" id="KW-0808">Transferase</keyword>
<evidence type="ECO:0000256" key="3">
    <source>
        <dbReference type="ARBA" id="ARBA00012219"/>
    </source>
</evidence>
<keyword evidence="8" id="KW-0067">ATP-binding</keyword>
<dbReference type="GO" id="GO:0005524">
    <property type="term" value="F:ATP binding"/>
    <property type="evidence" value="ECO:0007669"/>
    <property type="project" value="UniProtKB-KW"/>
</dbReference>
<evidence type="ECO:0000256" key="2">
    <source>
        <dbReference type="ARBA" id="ARBA00009256"/>
    </source>
</evidence>
<dbReference type="Pfam" id="PF02569">
    <property type="entry name" value="Pantoate_ligase"/>
    <property type="match status" value="1"/>
</dbReference>
<name>A0A6G1JCQ3_9PLEO</name>
<evidence type="ECO:0000313" key="13">
    <source>
        <dbReference type="Proteomes" id="UP000799291"/>
    </source>
</evidence>
<keyword evidence="13" id="KW-1185">Reference proteome</keyword>
<keyword evidence="5" id="KW-0436">Ligase</keyword>
<sequence>MARSFSATISAMAHVRHFRVPARWHSTSTNFLRRPTIFALNNGRRYLSATPALPSPSSFAPQTQIFHDVAPLREYRRELLFSKRTVGLVPTMGALHEGHLSLVRQAAAENTDVIVTIYVNPTQFGLNEDLSSYPKTWESDLRMLNALDRELASVGAGRVSAVFAPNTKTMYPILPPDSAIPGVGTFVEMRPLGQLLEGASRPVFFRGVATVCMKLFNICAPERVYFGQKDIQQTVVIKRLVKDFHLHMDVRICPTAREPDGLALSSRNVYLGTRRRNVGIVLNQALRKAESQYKSGKRSRGDILWPANDHADMTLQEQECLDPSKRARFQVDYISLADPETMEEIDEVDETRGAILSGAVKMLPIEQAREGEELGVGDGLIPVRLIDNIILDPAS</sequence>
<dbReference type="InterPro" id="IPR042176">
    <property type="entry name" value="Pantoate_ligase_C"/>
</dbReference>
<dbReference type="GO" id="GO:0004592">
    <property type="term" value="F:pantoate-beta-alanine ligase activity"/>
    <property type="evidence" value="ECO:0007669"/>
    <property type="project" value="UniProtKB-EC"/>
</dbReference>
<gene>
    <name evidence="12" type="ORF">K458DRAFT_428947</name>
</gene>
<keyword evidence="6" id="KW-0566">Pantothenate biosynthesis</keyword>
<comment type="pathway">
    <text evidence="1">Cofactor biosynthesis; (R)-pantothenate biosynthesis; (R)-pantothenate from (R)-pantoate and beta-alanine: step 1/1.</text>
</comment>
<reference evidence="12" key="1">
    <citation type="journal article" date="2020" name="Stud. Mycol.">
        <title>101 Dothideomycetes genomes: a test case for predicting lifestyles and emergence of pathogens.</title>
        <authorList>
            <person name="Haridas S."/>
            <person name="Albert R."/>
            <person name="Binder M."/>
            <person name="Bloem J."/>
            <person name="Labutti K."/>
            <person name="Salamov A."/>
            <person name="Andreopoulos B."/>
            <person name="Baker S."/>
            <person name="Barry K."/>
            <person name="Bills G."/>
            <person name="Bluhm B."/>
            <person name="Cannon C."/>
            <person name="Castanera R."/>
            <person name="Culley D."/>
            <person name="Daum C."/>
            <person name="Ezra D."/>
            <person name="Gonzalez J."/>
            <person name="Henrissat B."/>
            <person name="Kuo A."/>
            <person name="Liang C."/>
            <person name="Lipzen A."/>
            <person name="Lutzoni F."/>
            <person name="Magnuson J."/>
            <person name="Mondo S."/>
            <person name="Nolan M."/>
            <person name="Ohm R."/>
            <person name="Pangilinan J."/>
            <person name="Park H.-J."/>
            <person name="Ramirez L."/>
            <person name="Alfaro M."/>
            <person name="Sun H."/>
            <person name="Tritt A."/>
            <person name="Yoshinaga Y."/>
            <person name="Zwiers L.-H."/>
            <person name="Turgeon B."/>
            <person name="Goodwin S."/>
            <person name="Spatafora J."/>
            <person name="Crous P."/>
            <person name="Grigoriev I."/>
        </authorList>
    </citation>
    <scope>NUCLEOTIDE SEQUENCE</scope>
    <source>
        <strain evidence="12">CBS 122367</strain>
    </source>
</reference>
<dbReference type="OrthoDB" id="2020436at2759"/>
<accession>A0A6G1JCQ3</accession>
<evidence type="ECO:0000256" key="7">
    <source>
        <dbReference type="ARBA" id="ARBA00022741"/>
    </source>
</evidence>
<evidence type="ECO:0000256" key="5">
    <source>
        <dbReference type="ARBA" id="ARBA00022598"/>
    </source>
</evidence>
<dbReference type="Gene3D" id="3.40.50.620">
    <property type="entry name" value="HUPs"/>
    <property type="match status" value="1"/>
</dbReference>
<evidence type="ECO:0000256" key="10">
    <source>
        <dbReference type="ARBA" id="ARBA00032806"/>
    </source>
</evidence>
<dbReference type="EC" id="6.3.2.1" evidence="3"/>
<comment type="similarity">
    <text evidence="2">Belongs to the pantothenate synthetase family.</text>
</comment>
<dbReference type="Proteomes" id="UP000799291">
    <property type="component" value="Unassembled WGS sequence"/>
</dbReference>
<dbReference type="InterPro" id="IPR014729">
    <property type="entry name" value="Rossmann-like_a/b/a_fold"/>
</dbReference>
<evidence type="ECO:0000256" key="1">
    <source>
        <dbReference type="ARBA" id="ARBA00004990"/>
    </source>
</evidence>
<dbReference type="HAMAP" id="MF_00158">
    <property type="entry name" value="PanC"/>
    <property type="match status" value="1"/>
</dbReference>
<dbReference type="EMBL" id="MU005574">
    <property type="protein sequence ID" value="KAF2688208.1"/>
    <property type="molecule type" value="Genomic_DNA"/>
</dbReference>
<dbReference type="PANTHER" id="PTHR21299:SF1">
    <property type="entry name" value="PANTOATE--BETA-ALANINE LIGASE"/>
    <property type="match status" value="1"/>
</dbReference>
<protein>
    <recommendedName>
        <fullName evidence="4">Pantoate--beta-alanine ligase</fullName>
        <ecNumber evidence="3">6.3.2.1</ecNumber>
    </recommendedName>
    <alternativeName>
        <fullName evidence="10">Pantoate-activating enzyme</fullName>
    </alternativeName>
    <alternativeName>
        <fullName evidence="9">Pantothenate synthetase</fullName>
    </alternativeName>
</protein>
<dbReference type="FunFam" id="3.40.50.620:FF:000013">
    <property type="entry name" value="Pantothenate synthetase"/>
    <property type="match status" value="1"/>
</dbReference>
<dbReference type="InterPro" id="IPR003721">
    <property type="entry name" value="Pantoate_ligase"/>
</dbReference>
<evidence type="ECO:0000313" key="12">
    <source>
        <dbReference type="EMBL" id="KAF2688208.1"/>
    </source>
</evidence>
<dbReference type="SUPFAM" id="SSF52374">
    <property type="entry name" value="Nucleotidylyl transferase"/>
    <property type="match status" value="1"/>
</dbReference>
<evidence type="ECO:0000256" key="9">
    <source>
        <dbReference type="ARBA" id="ARBA00029902"/>
    </source>
</evidence>
<evidence type="ECO:0000256" key="8">
    <source>
        <dbReference type="ARBA" id="ARBA00022840"/>
    </source>
</evidence>
<comment type="catalytic activity">
    <reaction evidence="11">
        <text>(R)-pantoate + beta-alanine + ATP = (R)-pantothenate + AMP + diphosphate + H(+)</text>
        <dbReference type="Rhea" id="RHEA:10912"/>
        <dbReference type="ChEBI" id="CHEBI:15378"/>
        <dbReference type="ChEBI" id="CHEBI:15980"/>
        <dbReference type="ChEBI" id="CHEBI:29032"/>
        <dbReference type="ChEBI" id="CHEBI:30616"/>
        <dbReference type="ChEBI" id="CHEBI:33019"/>
        <dbReference type="ChEBI" id="CHEBI:57966"/>
        <dbReference type="ChEBI" id="CHEBI:456215"/>
        <dbReference type="EC" id="6.3.2.1"/>
    </reaction>
</comment>
<organism evidence="12 13">
    <name type="scientific">Lentithecium fluviatile CBS 122367</name>
    <dbReference type="NCBI Taxonomy" id="1168545"/>
    <lineage>
        <taxon>Eukaryota</taxon>
        <taxon>Fungi</taxon>
        <taxon>Dikarya</taxon>
        <taxon>Ascomycota</taxon>
        <taxon>Pezizomycotina</taxon>
        <taxon>Dothideomycetes</taxon>
        <taxon>Pleosporomycetidae</taxon>
        <taxon>Pleosporales</taxon>
        <taxon>Massarineae</taxon>
        <taxon>Lentitheciaceae</taxon>
        <taxon>Lentithecium</taxon>
    </lineage>
</organism>
<dbReference type="GO" id="GO:0016740">
    <property type="term" value="F:transferase activity"/>
    <property type="evidence" value="ECO:0007669"/>
    <property type="project" value="UniProtKB-KW"/>
</dbReference>